<protein>
    <submittedName>
        <fullName evidence="1">Transposase</fullName>
    </submittedName>
</protein>
<proteinExistence type="predicted"/>
<accession>A0AAV4IE27</accession>
<dbReference type="EMBL" id="BMAT01002554">
    <property type="protein sequence ID" value="GFS09061.1"/>
    <property type="molecule type" value="Genomic_DNA"/>
</dbReference>
<sequence>MKKLERRGTLRERKLSDGTLQRGYSITHSVTTSFTNYIGEAGINLWTKRTRGRARRSDRAVRIVQERRGQNLTITFAVNVMNGLVHHELHLGGMTAERFSQLLHDTSPQCNPRQEMTMLAHTVEVLKLICQLNLNYSTYHLLHLF</sequence>
<comment type="caution">
    <text evidence="1">The sequence shown here is derived from an EMBL/GenBank/DDBJ whole genome shotgun (WGS) entry which is preliminary data.</text>
</comment>
<dbReference type="AlphaFoldDB" id="A0AAV4IE27"/>
<evidence type="ECO:0000313" key="1">
    <source>
        <dbReference type="EMBL" id="GFS09061.1"/>
    </source>
</evidence>
<keyword evidence="2" id="KW-1185">Reference proteome</keyword>
<organism evidence="1 2">
    <name type="scientific">Elysia marginata</name>
    <dbReference type="NCBI Taxonomy" id="1093978"/>
    <lineage>
        <taxon>Eukaryota</taxon>
        <taxon>Metazoa</taxon>
        <taxon>Spiralia</taxon>
        <taxon>Lophotrochozoa</taxon>
        <taxon>Mollusca</taxon>
        <taxon>Gastropoda</taxon>
        <taxon>Heterobranchia</taxon>
        <taxon>Euthyneura</taxon>
        <taxon>Panpulmonata</taxon>
        <taxon>Sacoglossa</taxon>
        <taxon>Placobranchoidea</taxon>
        <taxon>Plakobranchidae</taxon>
        <taxon>Elysia</taxon>
    </lineage>
</organism>
<dbReference type="Proteomes" id="UP000762676">
    <property type="component" value="Unassembled WGS sequence"/>
</dbReference>
<name>A0AAV4IE27_9GAST</name>
<reference evidence="1 2" key="1">
    <citation type="journal article" date="2021" name="Elife">
        <title>Chloroplast acquisition without the gene transfer in kleptoplastic sea slugs, Plakobranchus ocellatus.</title>
        <authorList>
            <person name="Maeda T."/>
            <person name="Takahashi S."/>
            <person name="Yoshida T."/>
            <person name="Shimamura S."/>
            <person name="Takaki Y."/>
            <person name="Nagai Y."/>
            <person name="Toyoda A."/>
            <person name="Suzuki Y."/>
            <person name="Arimoto A."/>
            <person name="Ishii H."/>
            <person name="Satoh N."/>
            <person name="Nishiyama T."/>
            <person name="Hasebe M."/>
            <person name="Maruyama T."/>
            <person name="Minagawa J."/>
            <person name="Obokata J."/>
            <person name="Shigenobu S."/>
        </authorList>
    </citation>
    <scope>NUCLEOTIDE SEQUENCE [LARGE SCALE GENOMIC DNA]</scope>
</reference>
<evidence type="ECO:0000313" key="2">
    <source>
        <dbReference type="Proteomes" id="UP000762676"/>
    </source>
</evidence>
<gene>
    <name evidence="1" type="ORF">ElyMa_001289300</name>
</gene>